<sequence>MPVPAEGVTCVTWQELIQASTNVANDPQLGQFRLDEKLKDPTAAALVNYLNGADLKFLQDNITKGDRVLSVVMDPTSWPVIIMGGRAILTNAVNNTKEQLIAVGGGCRFRGRYSVQNDGVKSNLPILLDLGLSGRSPRVKVITQP</sequence>
<name>A0A4V6JKD0_9ENTR</name>
<reference evidence="1 2" key="1">
    <citation type="submission" date="2019-05" db="EMBL/GenBank/DDBJ databases">
        <authorList>
            <consortium name="Pathogen Informatics"/>
        </authorList>
    </citation>
    <scope>NUCLEOTIDE SEQUENCE [LARGE SCALE GENOMIC DNA]</scope>
    <source>
        <strain evidence="1 2">NCTC13032</strain>
    </source>
</reference>
<organism evidence="1 2">
    <name type="scientific">Leclercia adecarboxylata</name>
    <dbReference type="NCBI Taxonomy" id="83655"/>
    <lineage>
        <taxon>Bacteria</taxon>
        <taxon>Pseudomonadati</taxon>
        <taxon>Pseudomonadota</taxon>
        <taxon>Gammaproteobacteria</taxon>
        <taxon>Enterobacterales</taxon>
        <taxon>Enterobacteriaceae</taxon>
        <taxon>Leclercia</taxon>
    </lineage>
</organism>
<evidence type="ECO:0000313" key="1">
    <source>
        <dbReference type="EMBL" id="VTP75683.1"/>
    </source>
</evidence>
<evidence type="ECO:0000313" key="2">
    <source>
        <dbReference type="Proteomes" id="UP000310719"/>
    </source>
</evidence>
<protein>
    <submittedName>
        <fullName evidence="1">Uncharacterized protein</fullName>
    </submittedName>
</protein>
<dbReference type="EMBL" id="LR590464">
    <property type="protein sequence ID" value="VTP75683.1"/>
    <property type="molecule type" value="Genomic_DNA"/>
</dbReference>
<gene>
    <name evidence="1" type="ORF">NCTC13032_05669</name>
</gene>
<proteinExistence type="predicted"/>
<accession>A0A4V6JKD0</accession>
<dbReference type="AlphaFoldDB" id="A0A4V6JKD0"/>
<dbReference type="Proteomes" id="UP000310719">
    <property type="component" value="Chromosome"/>
</dbReference>